<reference evidence="1" key="1">
    <citation type="journal article" date="2025" name="Int. J. Syst. Evol. Microbiol.">
        <title>Streptomyces citrinus sp. nov., with yellow diffusible pigment.</title>
        <authorList>
            <person name="He Y."/>
            <person name="Yang E."/>
            <person name="Xu J."/>
            <person name="Sun Y."/>
            <person name="Sun L."/>
        </authorList>
    </citation>
    <scope>NUCLEOTIDE SEQUENCE</scope>
    <source>
        <strain evidence="1">Q6</strain>
    </source>
</reference>
<dbReference type="EMBL" id="CP146022">
    <property type="protein sequence ID" value="WWQ65823.1"/>
    <property type="molecule type" value="Genomic_DNA"/>
</dbReference>
<gene>
    <name evidence="1" type="ORF">V2W30_22520</name>
</gene>
<organism evidence="1 2">
    <name type="scientific">Streptomyces citrinus</name>
    <dbReference type="NCBI Taxonomy" id="3118173"/>
    <lineage>
        <taxon>Bacteria</taxon>
        <taxon>Bacillati</taxon>
        <taxon>Actinomycetota</taxon>
        <taxon>Actinomycetes</taxon>
        <taxon>Kitasatosporales</taxon>
        <taxon>Streptomycetaceae</taxon>
        <taxon>Streptomyces</taxon>
    </lineage>
</organism>
<protein>
    <submittedName>
        <fullName evidence="1">Uncharacterized protein</fullName>
    </submittedName>
</protein>
<dbReference type="Proteomes" id="UP001432251">
    <property type="component" value="Chromosome"/>
</dbReference>
<sequence>MKTPSIRVQGLRPGLQVRGLDRGMTPVADWLCSCGHHERATGRPDVQQLAARVEVGTCPHLAAGSRAA</sequence>
<name>A0ACD5AFE3_9ACTN</name>
<proteinExistence type="predicted"/>
<keyword evidence="2" id="KW-1185">Reference proteome</keyword>
<evidence type="ECO:0000313" key="1">
    <source>
        <dbReference type="EMBL" id="WWQ65823.1"/>
    </source>
</evidence>
<accession>A0ACD5AFE3</accession>
<evidence type="ECO:0000313" key="2">
    <source>
        <dbReference type="Proteomes" id="UP001432251"/>
    </source>
</evidence>